<evidence type="ECO:0000313" key="2">
    <source>
        <dbReference type="Proteomes" id="UP000479000"/>
    </source>
</evidence>
<proteinExistence type="predicted"/>
<dbReference type="EMBL" id="CADCXU010025977">
    <property type="protein sequence ID" value="CAB0013066.1"/>
    <property type="molecule type" value="Genomic_DNA"/>
</dbReference>
<keyword evidence="2" id="KW-1185">Reference proteome</keyword>
<dbReference type="AlphaFoldDB" id="A0A6H5HGV8"/>
<dbReference type="Proteomes" id="UP000479000">
    <property type="component" value="Unassembled WGS sequence"/>
</dbReference>
<organism evidence="1 2">
    <name type="scientific">Nesidiocoris tenuis</name>
    <dbReference type="NCBI Taxonomy" id="355587"/>
    <lineage>
        <taxon>Eukaryota</taxon>
        <taxon>Metazoa</taxon>
        <taxon>Ecdysozoa</taxon>
        <taxon>Arthropoda</taxon>
        <taxon>Hexapoda</taxon>
        <taxon>Insecta</taxon>
        <taxon>Pterygota</taxon>
        <taxon>Neoptera</taxon>
        <taxon>Paraneoptera</taxon>
        <taxon>Hemiptera</taxon>
        <taxon>Heteroptera</taxon>
        <taxon>Panheteroptera</taxon>
        <taxon>Cimicomorpha</taxon>
        <taxon>Miridae</taxon>
        <taxon>Dicyphina</taxon>
        <taxon>Nesidiocoris</taxon>
    </lineage>
</organism>
<name>A0A6H5HGV8_9HEMI</name>
<gene>
    <name evidence="1" type="ORF">NTEN_LOCUS17726</name>
</gene>
<dbReference type="OrthoDB" id="6627528at2759"/>
<accession>A0A6H5HGV8</accession>
<reference evidence="1 2" key="1">
    <citation type="submission" date="2020-02" db="EMBL/GenBank/DDBJ databases">
        <authorList>
            <person name="Ferguson B K."/>
        </authorList>
    </citation>
    <scope>NUCLEOTIDE SEQUENCE [LARGE SCALE GENOMIC DNA]</scope>
</reference>
<protein>
    <submittedName>
        <fullName evidence="1">Uncharacterized protein</fullName>
    </submittedName>
</protein>
<evidence type="ECO:0000313" key="1">
    <source>
        <dbReference type="EMBL" id="CAB0013066.1"/>
    </source>
</evidence>
<feature type="non-terminal residue" evidence="1">
    <location>
        <position position="116"/>
    </location>
</feature>
<sequence>MANERRAHTGAEGMVQEPELQRAFYKGLTYVDSVSPKLRTLLEKEVSGLKIVFKYRNKVSRLHTRLKASDPKQLQSGVVYKVPCGDCPTSYVGHTISYLKVRMARHDLNCRNNHEE</sequence>